<dbReference type="AlphaFoldDB" id="W4M8K0"/>
<dbReference type="Gene3D" id="3.30.70.1230">
    <property type="entry name" value="Nucleotide cyclase"/>
    <property type="match status" value="1"/>
</dbReference>
<name>W4M8K0_9BACT</name>
<dbReference type="EMBL" id="AZHX01000823">
    <property type="protein sequence ID" value="ETX05957.1"/>
    <property type="molecule type" value="Genomic_DNA"/>
</dbReference>
<dbReference type="GO" id="GO:0009190">
    <property type="term" value="P:cyclic nucleotide biosynthetic process"/>
    <property type="evidence" value="ECO:0007669"/>
    <property type="project" value="InterPro"/>
</dbReference>
<dbReference type="SUPFAM" id="SSF55073">
    <property type="entry name" value="Nucleotide cyclase"/>
    <property type="match status" value="1"/>
</dbReference>
<proteinExistence type="predicted"/>
<dbReference type="Proteomes" id="UP000019140">
    <property type="component" value="Unassembled WGS sequence"/>
</dbReference>
<accession>W4M8K0</accession>
<dbReference type="InterPro" id="IPR029787">
    <property type="entry name" value="Nucleotide_cyclase"/>
</dbReference>
<dbReference type="GO" id="GO:0004016">
    <property type="term" value="F:adenylate cyclase activity"/>
    <property type="evidence" value="ECO:0007669"/>
    <property type="project" value="UniProtKB-ARBA"/>
</dbReference>
<dbReference type="HOGENOM" id="CLU_1507956_0_0_7"/>
<feature type="domain" description="Guanylate cyclase" evidence="1">
    <location>
        <begin position="22"/>
        <end position="143"/>
    </location>
</feature>
<protein>
    <recommendedName>
        <fullName evidence="1">Guanylate cyclase domain-containing protein</fullName>
    </recommendedName>
</protein>
<dbReference type="InterPro" id="IPR001054">
    <property type="entry name" value="A/G_cyclase"/>
</dbReference>
<gene>
    <name evidence="2" type="ORF">ETSY2_19960</name>
</gene>
<dbReference type="PROSITE" id="PS50125">
    <property type="entry name" value="GUANYLATE_CYCLASE_2"/>
    <property type="match status" value="1"/>
</dbReference>
<sequence>MTSPSYESVQDPASRFSEHKAVILLVDISGTMKIMTAMAPLDFAVFLDDFYQLCARQVAHVGGEVVTYSGDAALAIFDADAAVAAVDAVNAIRADFQAICTAHGVQADIGANIHLGDVVDGVFGPTAVRDITGSAVYHTFRMGGGPGLRISEPVYRKLPSAARNPWKKQKAQVTYVLP</sequence>
<comment type="caution">
    <text evidence="2">The sequence shown here is derived from an EMBL/GenBank/DDBJ whole genome shotgun (WGS) entry which is preliminary data.</text>
</comment>
<reference evidence="2 3" key="1">
    <citation type="journal article" date="2014" name="Nature">
        <title>An environmental bacterial taxon with a large and distinct metabolic repertoire.</title>
        <authorList>
            <person name="Wilson M.C."/>
            <person name="Mori T."/>
            <person name="Ruckert C."/>
            <person name="Uria A.R."/>
            <person name="Helf M.J."/>
            <person name="Takada K."/>
            <person name="Gernert C."/>
            <person name="Steffens U.A."/>
            <person name="Heycke N."/>
            <person name="Schmitt S."/>
            <person name="Rinke C."/>
            <person name="Helfrich E.J."/>
            <person name="Brachmann A.O."/>
            <person name="Gurgui C."/>
            <person name="Wakimoto T."/>
            <person name="Kracht M."/>
            <person name="Crusemann M."/>
            <person name="Hentschel U."/>
            <person name="Abe I."/>
            <person name="Matsunaga S."/>
            <person name="Kalinowski J."/>
            <person name="Takeyama H."/>
            <person name="Piel J."/>
        </authorList>
    </citation>
    <scope>NUCLEOTIDE SEQUENCE [LARGE SCALE GENOMIC DNA]</scope>
    <source>
        <strain evidence="3">TSY2</strain>
    </source>
</reference>
<evidence type="ECO:0000313" key="3">
    <source>
        <dbReference type="Proteomes" id="UP000019140"/>
    </source>
</evidence>
<dbReference type="GO" id="GO:0035556">
    <property type="term" value="P:intracellular signal transduction"/>
    <property type="evidence" value="ECO:0007669"/>
    <property type="project" value="InterPro"/>
</dbReference>
<keyword evidence="3" id="KW-1185">Reference proteome</keyword>
<evidence type="ECO:0000259" key="1">
    <source>
        <dbReference type="PROSITE" id="PS50125"/>
    </source>
</evidence>
<evidence type="ECO:0000313" key="2">
    <source>
        <dbReference type="EMBL" id="ETX05957.1"/>
    </source>
</evidence>
<organism evidence="2 3">
    <name type="scientific">Candidatus Entotheonella gemina</name>
    <dbReference type="NCBI Taxonomy" id="1429439"/>
    <lineage>
        <taxon>Bacteria</taxon>
        <taxon>Pseudomonadati</taxon>
        <taxon>Nitrospinota/Tectimicrobiota group</taxon>
        <taxon>Candidatus Tectimicrobiota</taxon>
        <taxon>Candidatus Entotheonellia</taxon>
        <taxon>Candidatus Entotheonellales</taxon>
        <taxon>Candidatus Entotheonellaceae</taxon>
        <taxon>Candidatus Entotheonella</taxon>
    </lineage>
</organism>